<dbReference type="Proteomes" id="UP000324222">
    <property type="component" value="Unassembled WGS sequence"/>
</dbReference>
<comment type="caution">
    <text evidence="1">The sequence shown here is derived from an EMBL/GenBank/DDBJ whole genome shotgun (WGS) entry which is preliminary data.</text>
</comment>
<reference evidence="1 2" key="1">
    <citation type="submission" date="2019-05" db="EMBL/GenBank/DDBJ databases">
        <title>Another draft genome of Portunus trituberculatus and its Hox gene families provides insights of decapod evolution.</title>
        <authorList>
            <person name="Jeong J.-H."/>
            <person name="Song I."/>
            <person name="Kim S."/>
            <person name="Choi T."/>
            <person name="Kim D."/>
            <person name="Ryu S."/>
            <person name="Kim W."/>
        </authorList>
    </citation>
    <scope>NUCLEOTIDE SEQUENCE [LARGE SCALE GENOMIC DNA]</scope>
    <source>
        <tissue evidence="1">Muscle</tissue>
    </source>
</reference>
<sequence length="128" mass="13813">MQCLPQSSLCSSLAMITNPGVCRPALGPGNPATTPLAQLLPMLGHTSPRSAPSSEDADLEMDSYDMDMDEEEEQAAGVFHMIEQVQFRLATVVEELTQVKQMWLLQVGGARYREAGARRVAGRAPPVG</sequence>
<dbReference type="AlphaFoldDB" id="A0A5B7J1L8"/>
<evidence type="ECO:0000313" key="1">
    <source>
        <dbReference type="EMBL" id="MPC88479.1"/>
    </source>
</evidence>
<evidence type="ECO:0000313" key="2">
    <source>
        <dbReference type="Proteomes" id="UP000324222"/>
    </source>
</evidence>
<dbReference type="EMBL" id="VSRR010077943">
    <property type="protein sequence ID" value="MPC88479.1"/>
    <property type="molecule type" value="Genomic_DNA"/>
</dbReference>
<keyword evidence="2" id="KW-1185">Reference proteome</keyword>
<proteinExistence type="predicted"/>
<gene>
    <name evidence="1" type="ORF">E2C01_083384</name>
</gene>
<protein>
    <submittedName>
        <fullName evidence="1">Uncharacterized protein</fullName>
    </submittedName>
</protein>
<accession>A0A5B7J1L8</accession>
<name>A0A5B7J1L8_PORTR</name>
<organism evidence="1 2">
    <name type="scientific">Portunus trituberculatus</name>
    <name type="common">Swimming crab</name>
    <name type="synonym">Neptunus trituberculatus</name>
    <dbReference type="NCBI Taxonomy" id="210409"/>
    <lineage>
        <taxon>Eukaryota</taxon>
        <taxon>Metazoa</taxon>
        <taxon>Ecdysozoa</taxon>
        <taxon>Arthropoda</taxon>
        <taxon>Crustacea</taxon>
        <taxon>Multicrustacea</taxon>
        <taxon>Malacostraca</taxon>
        <taxon>Eumalacostraca</taxon>
        <taxon>Eucarida</taxon>
        <taxon>Decapoda</taxon>
        <taxon>Pleocyemata</taxon>
        <taxon>Brachyura</taxon>
        <taxon>Eubrachyura</taxon>
        <taxon>Portunoidea</taxon>
        <taxon>Portunidae</taxon>
        <taxon>Portuninae</taxon>
        <taxon>Portunus</taxon>
    </lineage>
</organism>